<dbReference type="Proteomes" id="UP000838100">
    <property type="component" value="Unassembled WGS sequence"/>
</dbReference>
<dbReference type="EC" id="1.2.1.79" evidence="6"/>
<dbReference type="EMBL" id="CAKLPX010000001">
    <property type="protein sequence ID" value="CAH0990577.1"/>
    <property type="molecule type" value="Genomic_DNA"/>
</dbReference>
<dbReference type="NCBIfam" id="TIGR01780">
    <property type="entry name" value="SSADH"/>
    <property type="match status" value="1"/>
</dbReference>
<keyword evidence="7" id="KW-1185">Reference proteome</keyword>
<dbReference type="Gene3D" id="3.40.605.10">
    <property type="entry name" value="Aldehyde Dehydrogenase, Chain A, domain 1"/>
    <property type="match status" value="1"/>
</dbReference>
<evidence type="ECO:0000313" key="6">
    <source>
        <dbReference type="EMBL" id="CAH0990577.1"/>
    </source>
</evidence>
<dbReference type="SUPFAM" id="SSF53720">
    <property type="entry name" value="ALDH-like"/>
    <property type="match status" value="1"/>
</dbReference>
<dbReference type="InterPro" id="IPR029510">
    <property type="entry name" value="Ald_DH_CS_GLU"/>
</dbReference>
<dbReference type="InterPro" id="IPR050740">
    <property type="entry name" value="Aldehyde_DH_Superfamily"/>
</dbReference>
<gene>
    <name evidence="6" type="primary">gabD_1</name>
    <name evidence="6" type="ORF">SIN8267_00670</name>
</gene>
<dbReference type="InterPro" id="IPR015590">
    <property type="entry name" value="Aldehyde_DH_dom"/>
</dbReference>
<dbReference type="PROSITE" id="PS00070">
    <property type="entry name" value="ALDEHYDE_DEHYDR_CYS"/>
    <property type="match status" value="1"/>
</dbReference>
<accession>A0ABM9ABK0</accession>
<dbReference type="InterPro" id="IPR010102">
    <property type="entry name" value="Succ_semiAld_DH"/>
</dbReference>
<dbReference type="CDD" id="cd07103">
    <property type="entry name" value="ALDH_F5_SSADH_GabD"/>
    <property type="match status" value="1"/>
</dbReference>
<dbReference type="RefSeq" id="WP_237443259.1">
    <property type="nucleotide sequence ID" value="NZ_CAKLPX010000001.1"/>
</dbReference>
<dbReference type="PANTHER" id="PTHR43353">
    <property type="entry name" value="SUCCINATE-SEMIALDEHYDE DEHYDROGENASE, MITOCHONDRIAL"/>
    <property type="match status" value="1"/>
</dbReference>
<dbReference type="Pfam" id="PF00171">
    <property type="entry name" value="Aldedh"/>
    <property type="match status" value="1"/>
</dbReference>
<keyword evidence="2 4" id="KW-0560">Oxidoreductase</keyword>
<feature type="active site" evidence="3">
    <location>
        <position position="260"/>
    </location>
</feature>
<dbReference type="PANTHER" id="PTHR43353:SF5">
    <property type="entry name" value="SUCCINATE-SEMIALDEHYDE DEHYDROGENASE, MITOCHONDRIAL"/>
    <property type="match status" value="1"/>
</dbReference>
<reference evidence="6" key="1">
    <citation type="submission" date="2021-12" db="EMBL/GenBank/DDBJ databases">
        <authorList>
            <person name="Rodrigo-Torres L."/>
            <person name="Arahal R. D."/>
            <person name="Lucena T."/>
        </authorList>
    </citation>
    <scope>NUCLEOTIDE SEQUENCE</scope>
    <source>
        <strain evidence="6">CECT 8267</strain>
    </source>
</reference>
<organism evidence="6 7">
    <name type="scientific">Sinobacterium norvegicum</name>
    <dbReference type="NCBI Taxonomy" id="1641715"/>
    <lineage>
        <taxon>Bacteria</taxon>
        <taxon>Pseudomonadati</taxon>
        <taxon>Pseudomonadota</taxon>
        <taxon>Gammaproteobacteria</taxon>
        <taxon>Cellvibrionales</taxon>
        <taxon>Spongiibacteraceae</taxon>
        <taxon>Sinobacterium</taxon>
    </lineage>
</organism>
<dbReference type="InterPro" id="IPR016162">
    <property type="entry name" value="Ald_DH_N"/>
</dbReference>
<dbReference type="GO" id="GO:0036243">
    <property type="term" value="F:succinate-semialdehyde dehydrogenase (NADP+) activity"/>
    <property type="evidence" value="ECO:0007669"/>
    <property type="project" value="UniProtKB-EC"/>
</dbReference>
<dbReference type="PROSITE" id="PS00687">
    <property type="entry name" value="ALDEHYDE_DEHYDR_GLU"/>
    <property type="match status" value="1"/>
</dbReference>
<dbReference type="InterPro" id="IPR016163">
    <property type="entry name" value="Ald_DH_C"/>
</dbReference>
<protein>
    <submittedName>
        <fullName evidence="6">Succinate-semialdehyde dehydrogenase [NADP(+)] GabD</fullName>
        <ecNumber evidence="6">1.2.1.79</ecNumber>
    </submittedName>
</protein>
<name>A0ABM9ABK0_9GAMM</name>
<comment type="similarity">
    <text evidence="1 4">Belongs to the aldehyde dehydrogenase family.</text>
</comment>
<dbReference type="Gene3D" id="3.40.309.10">
    <property type="entry name" value="Aldehyde Dehydrogenase, Chain A, domain 2"/>
    <property type="match status" value="1"/>
</dbReference>
<evidence type="ECO:0000256" key="2">
    <source>
        <dbReference type="ARBA" id="ARBA00023002"/>
    </source>
</evidence>
<dbReference type="InterPro" id="IPR016161">
    <property type="entry name" value="Ald_DH/histidinol_DH"/>
</dbReference>
<proteinExistence type="inferred from homology"/>
<evidence type="ECO:0000256" key="3">
    <source>
        <dbReference type="PROSITE-ProRule" id="PRU10007"/>
    </source>
</evidence>
<evidence type="ECO:0000259" key="5">
    <source>
        <dbReference type="Pfam" id="PF00171"/>
    </source>
</evidence>
<comment type="caution">
    <text evidence="6">The sequence shown here is derived from an EMBL/GenBank/DDBJ whole genome shotgun (WGS) entry which is preliminary data.</text>
</comment>
<evidence type="ECO:0000256" key="1">
    <source>
        <dbReference type="ARBA" id="ARBA00009986"/>
    </source>
</evidence>
<sequence length="487" mass="52145">MPSTNPLQLNDASLFRTDNYVNGQWLEADSRFEVLNPATGECIAAVANANADQMKQAIDSASKAFKQWRKNTAKQRSAVLKKWFALITENAEDLAKIMTAEQGKPLSEAVGEIHYGASYIEWFAEQCKRDYGDTIPTGDNSRRMQTIKTPVGVVGCVTPWNFPSAMITRKAAPALAAGCTVVIKPAAETPLSALALCVLAERAGIPAGAINVVVGTDSEALGVELTTDPAVAKFTFTGSTRVGKLLMAQCASTVKKVSMELGGNAPFIVFDDADIDQAVAGCIATKFRNAGQTCVCTNRIFVHHSIADIFTTKLQQQIEALTVGSGTDEVLMGPLYSDKAVANMDRLIADGVANGATVVTGGQRHALGQCFYQPTLMTGVTDTMHLGREEIFGPIAAVQTFTSDDEVIERANDTEYGLAAYYFTANVGRVFRLAEELEYGMVIANTGVFSSEVAPFGGVKQSGIGREGGHQGIEDFYDVKYHCIGLD</sequence>
<evidence type="ECO:0000256" key="4">
    <source>
        <dbReference type="RuleBase" id="RU003345"/>
    </source>
</evidence>
<feature type="domain" description="Aldehyde dehydrogenase" evidence="5">
    <location>
        <begin position="25"/>
        <end position="480"/>
    </location>
</feature>
<dbReference type="InterPro" id="IPR016160">
    <property type="entry name" value="Ald_DH_CS_CYS"/>
</dbReference>
<evidence type="ECO:0000313" key="7">
    <source>
        <dbReference type="Proteomes" id="UP000838100"/>
    </source>
</evidence>